<evidence type="ECO:0000313" key="8">
    <source>
        <dbReference type="EMBL" id="WPF90422.1"/>
    </source>
</evidence>
<comment type="function">
    <text evidence="2 7">Converts N-acetylmannosamine-6-phosphate (ManNAc-6-P) to N-acetylglucosamine-6-phosphate (GlcNAc-6-P).</text>
</comment>
<comment type="pathway">
    <text evidence="3 7">Amino-sugar metabolism; N-acetylneuraminate degradation; D-fructose 6-phosphate from N-acetylneuraminate: step 3/5.</text>
</comment>
<evidence type="ECO:0000256" key="6">
    <source>
        <dbReference type="ARBA" id="ARBA00023277"/>
    </source>
</evidence>
<comment type="catalytic activity">
    <reaction evidence="1 7">
        <text>an N-acyl-D-glucosamine 6-phosphate = an N-acyl-D-mannosamine 6-phosphate</text>
        <dbReference type="Rhea" id="RHEA:23932"/>
        <dbReference type="ChEBI" id="CHEBI:57599"/>
        <dbReference type="ChEBI" id="CHEBI:57666"/>
        <dbReference type="EC" id="5.1.3.9"/>
    </reaction>
</comment>
<dbReference type="AlphaFoldDB" id="A0AAF0ZKN8"/>
<dbReference type="GO" id="GO:0019262">
    <property type="term" value="P:N-acetylneuraminate catabolic process"/>
    <property type="evidence" value="ECO:0007669"/>
    <property type="project" value="UniProtKB-UniRule"/>
</dbReference>
<dbReference type="InterPro" id="IPR011060">
    <property type="entry name" value="RibuloseP-bd_barrel"/>
</dbReference>
<keyword evidence="5 7" id="KW-0413">Isomerase</keyword>
<dbReference type="NCBIfam" id="NF002231">
    <property type="entry name" value="PRK01130.1"/>
    <property type="match status" value="1"/>
</dbReference>
<dbReference type="SUPFAM" id="SSF51366">
    <property type="entry name" value="Ribulose-phoshate binding barrel"/>
    <property type="match status" value="1"/>
</dbReference>
<evidence type="ECO:0000256" key="1">
    <source>
        <dbReference type="ARBA" id="ARBA00000056"/>
    </source>
</evidence>
<dbReference type="CDD" id="cd04729">
    <property type="entry name" value="NanE"/>
    <property type="match status" value="1"/>
</dbReference>
<comment type="similarity">
    <text evidence="4 7">Belongs to the NanE family.</text>
</comment>
<dbReference type="GO" id="GO:0005829">
    <property type="term" value="C:cytosol"/>
    <property type="evidence" value="ECO:0007669"/>
    <property type="project" value="TreeGrafter"/>
</dbReference>
<dbReference type="EC" id="5.1.3.9" evidence="7"/>
<dbReference type="InterPro" id="IPR007260">
    <property type="entry name" value="NanE"/>
</dbReference>
<proteinExistence type="inferred from homology"/>
<dbReference type="GO" id="GO:0005975">
    <property type="term" value="P:carbohydrate metabolic process"/>
    <property type="evidence" value="ECO:0007669"/>
    <property type="project" value="UniProtKB-UniRule"/>
</dbReference>
<dbReference type="Pfam" id="PF04131">
    <property type="entry name" value="NanE"/>
    <property type="match status" value="1"/>
</dbReference>
<dbReference type="RefSeq" id="WP_206602550.1">
    <property type="nucleotide sequence ID" value="NZ_CP138348.1"/>
</dbReference>
<dbReference type="HAMAP" id="MF_01235">
    <property type="entry name" value="ManNAc6P_epimer"/>
    <property type="match status" value="1"/>
</dbReference>
<accession>A0AAF0ZKN8</accession>
<name>A0AAF0ZKN8_9CHRO</name>
<sequence>MSMKELQSSLVISCQAPSNSPLHNPDIIANIALACVNQGAKGLRIDSPNHIKAVRKLLPDIPIIGLWKQMGLDSDVYITPRLEDAIAVAEAGADIIAIDATQRKRPNGETLEEIISHIQQNLHKLVMADIDTKENAIIARDLGVDFIGTTLYGYTQDTRQFTPPNFDLIEELVREINTPIICEGGIKTPEEAKKALDKGCFCVVVGTAITGIDLLAQNFVKAL</sequence>
<evidence type="ECO:0000256" key="3">
    <source>
        <dbReference type="ARBA" id="ARBA00005081"/>
    </source>
</evidence>
<keyword evidence="6 7" id="KW-0119">Carbohydrate metabolism</keyword>
<reference evidence="8" key="1">
    <citation type="submission" date="2023-11" db="EMBL/GenBank/DDBJ databases">
        <title>Genome sequence of Cyanobacterium aponinum BCRC AL20115.</title>
        <authorList>
            <person name="Chang H.-Y."/>
            <person name="Lin K.-M."/>
            <person name="Hsueh H.-T."/>
            <person name="Chu H.-A."/>
            <person name="Kuo C.-H."/>
        </authorList>
    </citation>
    <scope>NUCLEOTIDE SEQUENCE</scope>
    <source>
        <strain evidence="8">AL20115</strain>
    </source>
</reference>
<evidence type="ECO:0000256" key="5">
    <source>
        <dbReference type="ARBA" id="ARBA00023235"/>
    </source>
</evidence>
<evidence type="ECO:0000256" key="2">
    <source>
        <dbReference type="ARBA" id="ARBA00002147"/>
    </source>
</evidence>
<dbReference type="EMBL" id="CP138348">
    <property type="protein sequence ID" value="WPF90422.1"/>
    <property type="molecule type" value="Genomic_DNA"/>
</dbReference>
<organism evidence="8">
    <name type="scientific">Cyanobacterium aponinum AL20115</name>
    <dbReference type="NCBI Taxonomy" id="3090662"/>
    <lineage>
        <taxon>Bacteria</taxon>
        <taxon>Bacillati</taxon>
        <taxon>Cyanobacteriota</taxon>
        <taxon>Cyanophyceae</taxon>
        <taxon>Oscillatoriophycideae</taxon>
        <taxon>Chroococcales</taxon>
        <taxon>Geminocystaceae</taxon>
        <taxon>Cyanobacterium</taxon>
    </lineage>
</organism>
<dbReference type="PANTHER" id="PTHR36204:SF1">
    <property type="entry name" value="N-ACETYLMANNOSAMINE-6-PHOSPHATE 2-EPIMERASE-RELATED"/>
    <property type="match status" value="1"/>
</dbReference>
<dbReference type="InterPro" id="IPR013785">
    <property type="entry name" value="Aldolase_TIM"/>
</dbReference>
<dbReference type="PANTHER" id="PTHR36204">
    <property type="entry name" value="N-ACETYLMANNOSAMINE-6-PHOSPHATE 2-EPIMERASE-RELATED"/>
    <property type="match status" value="1"/>
</dbReference>
<dbReference type="GO" id="GO:0047465">
    <property type="term" value="F:N-acylglucosamine-6-phosphate 2-epimerase activity"/>
    <property type="evidence" value="ECO:0007669"/>
    <property type="project" value="UniProtKB-EC"/>
</dbReference>
<protein>
    <recommendedName>
        <fullName evidence="7">Putative N-acetylmannosamine-6-phosphate 2-epimerase</fullName>
        <ecNumber evidence="7">5.1.3.9</ecNumber>
    </recommendedName>
    <alternativeName>
        <fullName evidence="7">ManNAc-6-P epimerase</fullName>
    </alternativeName>
</protein>
<evidence type="ECO:0000256" key="7">
    <source>
        <dbReference type="HAMAP-Rule" id="MF_01235"/>
    </source>
</evidence>
<evidence type="ECO:0000256" key="4">
    <source>
        <dbReference type="ARBA" id="ARBA00007439"/>
    </source>
</evidence>
<gene>
    <name evidence="7" type="primary">nanE</name>
    <name evidence="8" type="ORF">SAY89_07245</name>
</gene>
<dbReference type="Gene3D" id="3.20.20.70">
    <property type="entry name" value="Aldolase class I"/>
    <property type="match status" value="1"/>
</dbReference>
<dbReference type="GO" id="GO:0006053">
    <property type="term" value="P:N-acetylmannosamine catabolic process"/>
    <property type="evidence" value="ECO:0007669"/>
    <property type="project" value="TreeGrafter"/>
</dbReference>